<dbReference type="EMBL" id="KI979780">
    <property type="protein sequence ID" value="EXK75834.1"/>
    <property type="molecule type" value="Genomic_DNA"/>
</dbReference>
<dbReference type="Proteomes" id="UP000030663">
    <property type="component" value="Unassembled WGS sequence"/>
</dbReference>
<proteinExistence type="predicted"/>
<protein>
    <submittedName>
        <fullName evidence="1">Uncharacterized protein</fullName>
    </submittedName>
</protein>
<dbReference type="HOGENOM" id="CLU_2386260_0_0_1"/>
<sequence>MFTLAQARPRVTYLALSHTLSAMELALSLRIKLQPHAAYRSRAHGECVARRSILLLMLLLRMVVQGGVKVPASTVHPPTIAPSTGLSPLSANVQ</sequence>
<dbReference type="AlphaFoldDB" id="X0BBH0"/>
<evidence type="ECO:0000313" key="1">
    <source>
        <dbReference type="EMBL" id="EXK75834.1"/>
    </source>
</evidence>
<organism evidence="1 2">
    <name type="scientific">Fusarium oxysporum f. sp. raphani 54005</name>
    <dbReference type="NCBI Taxonomy" id="1089458"/>
    <lineage>
        <taxon>Eukaryota</taxon>
        <taxon>Fungi</taxon>
        <taxon>Dikarya</taxon>
        <taxon>Ascomycota</taxon>
        <taxon>Pezizomycotina</taxon>
        <taxon>Sordariomycetes</taxon>
        <taxon>Hypocreomycetidae</taxon>
        <taxon>Hypocreales</taxon>
        <taxon>Nectriaceae</taxon>
        <taxon>Fusarium</taxon>
        <taxon>Fusarium oxysporum species complex</taxon>
    </lineage>
</organism>
<gene>
    <name evidence="1" type="ORF">FOQG_19402</name>
</gene>
<evidence type="ECO:0000313" key="2">
    <source>
        <dbReference type="Proteomes" id="UP000030663"/>
    </source>
</evidence>
<reference evidence="1 2" key="1">
    <citation type="submission" date="2011-11" db="EMBL/GenBank/DDBJ databases">
        <title>The Genome Sequence of Fusarium oxysporum PHW815.</title>
        <authorList>
            <consortium name="The Broad Institute Genome Sequencing Platform"/>
            <person name="Ma L.-J."/>
            <person name="Gale L.R."/>
            <person name="Schwartz D.C."/>
            <person name="Zhou S."/>
            <person name="Corby-Kistler H."/>
            <person name="Young S.K."/>
            <person name="Zeng Q."/>
            <person name="Gargeya S."/>
            <person name="Fitzgerald M."/>
            <person name="Haas B."/>
            <person name="Abouelleil A."/>
            <person name="Alvarado L."/>
            <person name="Arachchi H.M."/>
            <person name="Berlin A."/>
            <person name="Brown A."/>
            <person name="Chapman S.B."/>
            <person name="Chen Z."/>
            <person name="Dunbar C."/>
            <person name="Freedman E."/>
            <person name="Gearin G."/>
            <person name="Goldberg J."/>
            <person name="Griggs A."/>
            <person name="Gujja S."/>
            <person name="Heiman D."/>
            <person name="Howarth C."/>
            <person name="Larson L."/>
            <person name="Lui A."/>
            <person name="MacDonald P.J.P."/>
            <person name="Montmayeur A."/>
            <person name="Murphy C."/>
            <person name="Neiman D."/>
            <person name="Pearson M."/>
            <person name="Priest M."/>
            <person name="Roberts A."/>
            <person name="Saif S."/>
            <person name="Shea T."/>
            <person name="Shenoy N."/>
            <person name="Sisk P."/>
            <person name="Stolte C."/>
            <person name="Sykes S."/>
            <person name="Wortman J."/>
            <person name="Nusbaum C."/>
            <person name="Birren B."/>
        </authorList>
    </citation>
    <scope>NUCLEOTIDE SEQUENCE [LARGE SCALE GENOMIC DNA]</scope>
    <source>
        <strain evidence="1 2">54005</strain>
    </source>
</reference>
<keyword evidence="2" id="KW-1185">Reference proteome</keyword>
<name>X0BBH0_FUSOX</name>
<accession>X0BBH0</accession>